<gene>
    <name evidence="1" type="ORF">D1O30_09525</name>
</gene>
<dbReference type="OrthoDB" id="9795560at2"/>
<dbReference type="InterPro" id="IPR021352">
    <property type="entry name" value="DUF2971"/>
</dbReference>
<dbReference type="RefSeq" id="WP_123175763.1">
    <property type="nucleotide sequence ID" value="NZ_QWDD01000001.1"/>
</dbReference>
<sequence length="321" mass="36519">MSDLQIFSLFDRLFSSVVETDSFPQCRPLLAHYTSVPALEAILRNNEIWFSNPLFMNDIEEVRFGINTGTDLFLTSAEVESACDNKERFEALKSALSTCYNFFADNHLIDTYVFCLSEHDLDDTDGLLSMWRGYGGNGNGVAIIFDTAKLSEQERSPLVISRVRYASVEQRTQILRGLITKFCEILKRSAIPNDKLIVAAHAFFECLKIVAIFTKDKGFSEEREWRVVYMRERDQGKSFDAMFSYSIGHKGVEPKLKFKIEYMPDLAEPEFSLSKIIDRIILGPSLSSPLAQFAITKMIEALGRSELKERMICSTIPFRSG</sequence>
<accession>A0A3M9XRR1</accession>
<protein>
    <submittedName>
        <fullName evidence="1">DUF2971 domain-containing protein</fullName>
    </submittedName>
</protein>
<keyword evidence="2" id="KW-1185">Reference proteome</keyword>
<proteinExistence type="predicted"/>
<dbReference type="EMBL" id="QWDD01000001">
    <property type="protein sequence ID" value="RNJ49798.1"/>
    <property type="molecule type" value="Genomic_DNA"/>
</dbReference>
<evidence type="ECO:0000313" key="2">
    <source>
        <dbReference type="Proteomes" id="UP000268623"/>
    </source>
</evidence>
<dbReference type="Pfam" id="PF11185">
    <property type="entry name" value="DUF2971"/>
    <property type="match status" value="1"/>
</dbReference>
<dbReference type="Proteomes" id="UP000268623">
    <property type="component" value="Unassembled WGS sequence"/>
</dbReference>
<name>A0A3M9XRR1_9HYPH</name>
<evidence type="ECO:0000313" key="1">
    <source>
        <dbReference type="EMBL" id="RNJ49798.1"/>
    </source>
</evidence>
<dbReference type="AlphaFoldDB" id="A0A3M9XRR1"/>
<organism evidence="1 2">
    <name type="scientific">Methylocystis hirsuta</name>
    <dbReference type="NCBI Taxonomy" id="369798"/>
    <lineage>
        <taxon>Bacteria</taxon>
        <taxon>Pseudomonadati</taxon>
        <taxon>Pseudomonadota</taxon>
        <taxon>Alphaproteobacteria</taxon>
        <taxon>Hyphomicrobiales</taxon>
        <taxon>Methylocystaceae</taxon>
        <taxon>Methylocystis</taxon>
    </lineage>
</organism>
<reference evidence="1 2" key="1">
    <citation type="submission" date="2018-08" db="EMBL/GenBank/DDBJ databases">
        <title>Genome sequence of Methylocystis hirsuta CSC1, a methanotroph able to accumulate PHAs.</title>
        <authorList>
            <person name="Bordel S."/>
            <person name="Rodriguez E."/>
            <person name="Gancedo J."/>
            <person name="Munoz R."/>
        </authorList>
    </citation>
    <scope>NUCLEOTIDE SEQUENCE [LARGE SCALE GENOMIC DNA]</scope>
    <source>
        <strain evidence="1 2">CSC1</strain>
    </source>
</reference>
<comment type="caution">
    <text evidence="1">The sequence shown here is derived from an EMBL/GenBank/DDBJ whole genome shotgun (WGS) entry which is preliminary data.</text>
</comment>